<organism evidence="5">
    <name type="scientific">freshwater metagenome</name>
    <dbReference type="NCBI Taxonomy" id="449393"/>
    <lineage>
        <taxon>unclassified sequences</taxon>
        <taxon>metagenomes</taxon>
        <taxon>ecological metagenomes</taxon>
    </lineage>
</organism>
<accession>A0A6J6RNE4</accession>
<dbReference type="InterPro" id="IPR014039">
    <property type="entry name" value="Transl_elong_EFTs/EF1B_dimer"/>
</dbReference>
<evidence type="ECO:0000256" key="1">
    <source>
        <dbReference type="ARBA" id="ARBA00005532"/>
    </source>
</evidence>
<feature type="domain" description="Translation elongation factor EFTs/EF1B dimerisation" evidence="4">
    <location>
        <begin position="1"/>
        <end position="90"/>
    </location>
</feature>
<dbReference type="Pfam" id="PF00889">
    <property type="entry name" value="EF_TS"/>
    <property type="match status" value="1"/>
</dbReference>
<dbReference type="InterPro" id="IPR036402">
    <property type="entry name" value="EF-Ts_dimer_sf"/>
</dbReference>
<keyword evidence="2" id="KW-0251">Elongation factor</keyword>
<evidence type="ECO:0000313" key="5">
    <source>
        <dbReference type="EMBL" id="CAB4724023.1"/>
    </source>
</evidence>
<dbReference type="AlphaFoldDB" id="A0A6J6RNE4"/>
<dbReference type="EMBL" id="CAEZYH010000058">
    <property type="protein sequence ID" value="CAB4724023.1"/>
    <property type="molecule type" value="Genomic_DNA"/>
</dbReference>
<dbReference type="Gene3D" id="1.10.286.20">
    <property type="match status" value="1"/>
</dbReference>
<proteinExistence type="inferred from homology"/>
<protein>
    <submittedName>
        <fullName evidence="5">Unannotated protein</fullName>
    </submittedName>
</protein>
<reference evidence="5" key="1">
    <citation type="submission" date="2020-05" db="EMBL/GenBank/DDBJ databases">
        <authorList>
            <person name="Chiriac C."/>
            <person name="Salcher M."/>
            <person name="Ghai R."/>
            <person name="Kavagutti S V."/>
        </authorList>
    </citation>
    <scope>NUCLEOTIDE SEQUENCE</scope>
</reference>
<dbReference type="InterPro" id="IPR001816">
    <property type="entry name" value="Transl_elong_EFTs/EF1B"/>
</dbReference>
<evidence type="ECO:0000256" key="2">
    <source>
        <dbReference type="ARBA" id="ARBA00022768"/>
    </source>
</evidence>
<dbReference type="SUPFAM" id="SSF54713">
    <property type="entry name" value="Elongation factor Ts (EF-Ts), dimerisation domain"/>
    <property type="match status" value="1"/>
</dbReference>
<dbReference type="Gene3D" id="3.30.479.20">
    <property type="entry name" value="Elongation factor Ts, dimerisation domain"/>
    <property type="match status" value="1"/>
</dbReference>
<name>A0A6J6RNE4_9ZZZZ</name>
<dbReference type="GO" id="GO:0003746">
    <property type="term" value="F:translation elongation factor activity"/>
    <property type="evidence" value="ECO:0007669"/>
    <property type="project" value="UniProtKB-KW"/>
</dbReference>
<dbReference type="HAMAP" id="MF_00050">
    <property type="entry name" value="EF_Ts"/>
    <property type="match status" value="1"/>
</dbReference>
<dbReference type="FunFam" id="1.10.286.20:FF:000001">
    <property type="entry name" value="Elongation factor Ts"/>
    <property type="match status" value="1"/>
</dbReference>
<sequence>MHIAFARPKYLNREEIPADVLEKEKATLEAISRNEGKPEAALAKIVEGRISGFFKDVCLIEQPYAKDDKQSVTQILGGAKIIRFAQVEIG</sequence>
<gene>
    <name evidence="5" type="ORF">UFOPK2658_01267</name>
</gene>
<dbReference type="PANTHER" id="PTHR11741:SF0">
    <property type="entry name" value="ELONGATION FACTOR TS, MITOCHONDRIAL"/>
    <property type="match status" value="1"/>
</dbReference>
<keyword evidence="3" id="KW-0648">Protein biosynthesis</keyword>
<dbReference type="PANTHER" id="PTHR11741">
    <property type="entry name" value="ELONGATION FACTOR TS"/>
    <property type="match status" value="1"/>
</dbReference>
<evidence type="ECO:0000256" key="3">
    <source>
        <dbReference type="ARBA" id="ARBA00022917"/>
    </source>
</evidence>
<comment type="similarity">
    <text evidence="1">Belongs to the EF-Ts family.</text>
</comment>
<evidence type="ECO:0000259" key="4">
    <source>
        <dbReference type="Pfam" id="PF00889"/>
    </source>
</evidence>